<organism evidence="2 3">
    <name type="scientific">Capnocytophaga canimorsus</name>
    <dbReference type="NCBI Taxonomy" id="28188"/>
    <lineage>
        <taxon>Bacteria</taxon>
        <taxon>Pseudomonadati</taxon>
        <taxon>Bacteroidota</taxon>
        <taxon>Flavobacteriia</taxon>
        <taxon>Flavobacteriales</taxon>
        <taxon>Flavobacteriaceae</taxon>
        <taxon>Capnocytophaga</taxon>
    </lineage>
</organism>
<dbReference type="EMBL" id="CP022388">
    <property type="protein sequence ID" value="ATA91257.1"/>
    <property type="molecule type" value="Genomic_DNA"/>
</dbReference>
<dbReference type="Pfam" id="PF01553">
    <property type="entry name" value="Acyltransferase"/>
    <property type="match status" value="1"/>
</dbReference>
<evidence type="ECO:0000313" key="2">
    <source>
        <dbReference type="EMBL" id="ATA91257.1"/>
    </source>
</evidence>
<dbReference type="Proteomes" id="UP000243136">
    <property type="component" value="Chromosome"/>
</dbReference>
<dbReference type="PANTHER" id="PTHR30068:SF3">
    <property type="entry name" value="PHOSPHOLIPID_GLYCEROL ACYLTRANSFERASE DOMAIN-CONTAINING PROTEIN"/>
    <property type="match status" value="1"/>
</dbReference>
<reference evidence="3" key="1">
    <citation type="submission" date="2017-06" db="EMBL/GenBank/DDBJ databases">
        <title>Capnocytophaga spp. assemblies.</title>
        <authorList>
            <person name="Gulvik C.A."/>
        </authorList>
    </citation>
    <scope>NUCLEOTIDE SEQUENCE [LARGE SCALE GENOMIC DNA]</scope>
    <source>
        <strain evidence="3">H5594</strain>
    </source>
</reference>
<sequence>MLDHFESIRPYHDSEIHNILEDIYEHSLMQAMMLYAFPELSQEQRNEKLLSNHSIFDFQRQIMYQVVKKAIAKSMDDFTFEGFEKLKPDTAYLFISNHRDIILDTSLLNVTLHDHNLKMTASAVGDNLIRKKVLKALSLLNRNFIIHRNLPPREALEKSKIVSEYIKYCITTQNRSVWIAQREGRTKDGDDRTQQGVLKMLSLAKPENQSVMQYFKQLNIVPMAISYEFDPTDMMKIPALMAQHYGVEYVKSKKEDFENIFQGLVGQKGRVHISVGAPLNDIFDKIEIENTHVNKQLQQLADYLDQKIHQQYKLFPTNYIAYDMLYQTNAHQQYYSEKEIRQFERRMNNRSKSESDISKRKFLEMYSNPVKNKLFG</sequence>
<protein>
    <submittedName>
        <fullName evidence="2">Glycerol acyltransferase</fullName>
    </submittedName>
</protein>
<dbReference type="GO" id="GO:0019698">
    <property type="term" value="P:D-galacturonate catabolic process"/>
    <property type="evidence" value="ECO:0007669"/>
    <property type="project" value="TreeGrafter"/>
</dbReference>
<keyword evidence="2" id="KW-0808">Transferase</keyword>
<gene>
    <name evidence="2" type="ORF">CGC56_03195</name>
</gene>
<evidence type="ECO:0000313" key="3">
    <source>
        <dbReference type="Proteomes" id="UP000243136"/>
    </source>
</evidence>
<dbReference type="GO" id="GO:0016746">
    <property type="term" value="F:acyltransferase activity"/>
    <property type="evidence" value="ECO:0007669"/>
    <property type="project" value="UniProtKB-KW"/>
</dbReference>
<dbReference type="InterPro" id="IPR002123">
    <property type="entry name" value="Plipid/glycerol_acylTrfase"/>
</dbReference>
<evidence type="ECO:0000259" key="1">
    <source>
        <dbReference type="Pfam" id="PF01553"/>
    </source>
</evidence>
<proteinExistence type="predicted"/>
<accession>A0A250G4Y7</accession>
<name>A0A250G4Y7_9FLAO</name>
<dbReference type="RefSeq" id="WP_041986521.1">
    <property type="nucleotide sequence ID" value="NZ_CP022388.1"/>
</dbReference>
<dbReference type="SUPFAM" id="SSF69593">
    <property type="entry name" value="Glycerol-3-phosphate (1)-acyltransferase"/>
    <property type="match status" value="1"/>
</dbReference>
<dbReference type="AlphaFoldDB" id="A0A250G4Y7"/>
<feature type="domain" description="Phospholipid/glycerol acyltransferase" evidence="1">
    <location>
        <begin position="78"/>
        <end position="225"/>
    </location>
</feature>
<dbReference type="GO" id="GO:0042840">
    <property type="term" value="P:D-glucuronate catabolic process"/>
    <property type="evidence" value="ECO:0007669"/>
    <property type="project" value="TreeGrafter"/>
</dbReference>
<dbReference type="PANTHER" id="PTHR30068">
    <property type="entry name" value="URONATE ISOMERASE"/>
    <property type="match status" value="1"/>
</dbReference>
<keyword evidence="2" id="KW-0012">Acyltransferase</keyword>